<reference evidence="2" key="1">
    <citation type="submission" date="2020-11" db="EMBL/GenBank/DDBJ databases">
        <title>Complete genome sequence of a novel pathogenic Methylobacterium strain isolated from rice in Vietnam.</title>
        <authorList>
            <person name="Lai K."/>
            <person name="Okazaki S."/>
            <person name="Higashi K."/>
            <person name="Mori H."/>
            <person name="Toyoda A."/>
            <person name="Kurokawa K."/>
        </authorList>
    </citation>
    <scope>NUCLEOTIDE SEQUENCE</scope>
    <source>
        <strain evidence="2">VL1</strain>
    </source>
</reference>
<feature type="transmembrane region" description="Helical" evidence="1">
    <location>
        <begin position="186"/>
        <end position="207"/>
    </location>
</feature>
<dbReference type="GO" id="GO:0005886">
    <property type="term" value="C:plasma membrane"/>
    <property type="evidence" value="ECO:0007669"/>
    <property type="project" value="TreeGrafter"/>
</dbReference>
<evidence type="ECO:0000313" key="2">
    <source>
        <dbReference type="EMBL" id="BCM82630.1"/>
    </source>
</evidence>
<name>A0A8H8WQR5_9HYPH</name>
<keyword evidence="1" id="KW-0812">Transmembrane</keyword>
<dbReference type="EMBL" id="AP024145">
    <property type="protein sequence ID" value="BCM82630.1"/>
    <property type="molecule type" value="Genomic_DNA"/>
</dbReference>
<feature type="transmembrane region" description="Helical" evidence="1">
    <location>
        <begin position="149"/>
        <end position="174"/>
    </location>
</feature>
<protein>
    <submittedName>
        <fullName evidence="2">Cytochrome b561</fullName>
    </submittedName>
</protein>
<dbReference type="AlphaFoldDB" id="A0A8H8WQR5"/>
<dbReference type="Proteomes" id="UP000663508">
    <property type="component" value="Chromosome"/>
</dbReference>
<gene>
    <name evidence="2" type="ORF">mvi_10910</name>
</gene>
<evidence type="ECO:0000256" key="1">
    <source>
        <dbReference type="SAM" id="Phobius"/>
    </source>
</evidence>
<keyword evidence="1" id="KW-1133">Transmembrane helix</keyword>
<dbReference type="InterPro" id="IPR051311">
    <property type="entry name" value="DedA_domain"/>
</dbReference>
<feature type="transmembrane region" description="Helical" evidence="1">
    <location>
        <begin position="68"/>
        <end position="93"/>
    </location>
</feature>
<sequence length="208" mass="22802">MLKGRHLTTDGLTPTMLRRLYEWILALAARPSAPYALGAVSFAESSFFPVPPDVMLVPMVVTRPEKAWTYALIATLTSVAGGIAGYAIGALLYDSLGAWLFHLYGLDKGADQFREAYAHYGHWVILLKGLTPIPYKLVTITSGFAGYDLFWFVVLSLVTRGARFFILAGLVRRYGVGIRTVLDRHLNAVAAICVAVAVLGFVGFRYLV</sequence>
<proteinExistence type="predicted"/>
<keyword evidence="1" id="KW-0472">Membrane</keyword>
<accession>A0A8H8WQR5</accession>
<organism evidence="2 3">
    <name type="scientific">Methylobacterium indicum</name>
    <dbReference type="NCBI Taxonomy" id="1775910"/>
    <lineage>
        <taxon>Bacteria</taxon>
        <taxon>Pseudomonadati</taxon>
        <taxon>Pseudomonadota</taxon>
        <taxon>Alphaproteobacteria</taxon>
        <taxon>Hyphomicrobiales</taxon>
        <taxon>Methylobacteriaceae</taxon>
        <taxon>Methylobacterium</taxon>
    </lineage>
</organism>
<dbReference type="KEGG" id="mind:mvi_10910"/>
<dbReference type="PANTHER" id="PTHR42709">
    <property type="entry name" value="ALKALINE PHOSPHATASE LIKE PROTEIN"/>
    <property type="match status" value="1"/>
</dbReference>
<dbReference type="PANTHER" id="PTHR42709:SF11">
    <property type="entry name" value="DEDA FAMILY PROTEIN"/>
    <property type="match status" value="1"/>
</dbReference>
<evidence type="ECO:0000313" key="3">
    <source>
        <dbReference type="Proteomes" id="UP000663508"/>
    </source>
</evidence>